<accession>A0A956NCP2</accession>
<evidence type="ECO:0000256" key="1">
    <source>
        <dbReference type="ARBA" id="ARBA00008642"/>
    </source>
</evidence>
<dbReference type="GO" id="GO:0044550">
    <property type="term" value="P:secondary metabolite biosynthetic process"/>
    <property type="evidence" value="ECO:0007669"/>
    <property type="project" value="TreeGrafter"/>
</dbReference>
<feature type="region of interest" description="ACP-binding" evidence="9">
    <location>
        <begin position="256"/>
        <end position="260"/>
    </location>
</feature>
<evidence type="ECO:0000313" key="12">
    <source>
        <dbReference type="EMBL" id="MCA9754589.1"/>
    </source>
</evidence>
<protein>
    <recommendedName>
        <fullName evidence="9">Beta-ketoacyl-[acyl-carrier-protein] synthase III</fullName>
        <shortName evidence="9">Beta-ketoacyl-ACP synthase III</shortName>
        <shortName evidence="9">KAS III</shortName>
        <ecNumber evidence="9">2.3.1.180</ecNumber>
    </recommendedName>
    <alternativeName>
        <fullName evidence="9">3-oxoacyl-[acyl-carrier-protein] synthase 3</fullName>
    </alternativeName>
    <alternativeName>
        <fullName evidence="9">3-oxoacyl-[acyl-carrier-protein] synthase III</fullName>
    </alternativeName>
</protein>
<dbReference type="NCBIfam" id="NF006829">
    <property type="entry name" value="PRK09352.1"/>
    <property type="match status" value="1"/>
</dbReference>
<evidence type="ECO:0000256" key="2">
    <source>
        <dbReference type="ARBA" id="ARBA00022490"/>
    </source>
</evidence>
<dbReference type="Proteomes" id="UP000739538">
    <property type="component" value="Unassembled WGS sequence"/>
</dbReference>
<organism evidence="12 13">
    <name type="scientific">Eiseniibacteriota bacterium</name>
    <dbReference type="NCBI Taxonomy" id="2212470"/>
    <lineage>
        <taxon>Bacteria</taxon>
        <taxon>Candidatus Eiseniibacteriota</taxon>
    </lineage>
</organism>
<evidence type="ECO:0000256" key="3">
    <source>
        <dbReference type="ARBA" id="ARBA00022516"/>
    </source>
</evidence>
<dbReference type="GO" id="GO:0033818">
    <property type="term" value="F:beta-ketoacyl-acyl-carrier-protein synthase III activity"/>
    <property type="evidence" value="ECO:0007669"/>
    <property type="project" value="UniProtKB-UniRule"/>
</dbReference>
<comment type="caution">
    <text evidence="12">The sequence shown here is derived from an EMBL/GenBank/DDBJ whole genome shotgun (WGS) entry which is preliminary data.</text>
</comment>
<keyword evidence="4 9" id="KW-0808">Transferase</keyword>
<dbReference type="HAMAP" id="MF_01815">
    <property type="entry name" value="FabH"/>
    <property type="match status" value="1"/>
</dbReference>
<keyword evidence="5 9" id="KW-0276">Fatty acid metabolism</keyword>
<dbReference type="GO" id="GO:0005737">
    <property type="term" value="C:cytoplasm"/>
    <property type="evidence" value="ECO:0007669"/>
    <property type="project" value="UniProtKB-SubCell"/>
</dbReference>
<dbReference type="InterPro" id="IPR013751">
    <property type="entry name" value="ACP_syn_III_N"/>
</dbReference>
<evidence type="ECO:0000256" key="9">
    <source>
        <dbReference type="HAMAP-Rule" id="MF_01815"/>
    </source>
</evidence>
<evidence type="ECO:0000256" key="8">
    <source>
        <dbReference type="ARBA" id="ARBA00023315"/>
    </source>
</evidence>
<keyword evidence="8 9" id="KW-0012">Acyltransferase</keyword>
<sequence length="328" mass="36156">MRHSRILGIGHYVPPTVLTNHDLETQMDTSDDWIRQRTGIEERRVVTEESTSDLGYEAAVRAIAKAGLEPKDIDLIVFATLSPDFYFPGAGVLLQHKLGVGEIPALDIRQQCSGFVYGLAVADQFIRTGAYEHVLLVGAEVQSKGLDYTTRGRDVAVIFGDGAGAVVLGPSDEPGIHSFHLHSQGKYHDMLWMEKPGSAHRPIITPEDIEEGRQFPKMEGQTVFKHATRRFGEVIKEALAANNLTVDDIDMFFFHQANLRIIEAISKALKIPPTKTYNNLHRYGNTTAASLPLCMSEAVDAGHLRPGHLICPAAFGSGFTWASAIIRW</sequence>
<gene>
    <name evidence="9" type="primary">fabH</name>
    <name evidence="12" type="ORF">KDA27_02215</name>
</gene>
<dbReference type="GO" id="GO:0006633">
    <property type="term" value="P:fatty acid biosynthetic process"/>
    <property type="evidence" value="ECO:0007669"/>
    <property type="project" value="UniProtKB-UniRule"/>
</dbReference>
<evidence type="ECO:0000259" key="10">
    <source>
        <dbReference type="Pfam" id="PF08541"/>
    </source>
</evidence>
<dbReference type="InterPro" id="IPR013747">
    <property type="entry name" value="ACP_syn_III_C"/>
</dbReference>
<dbReference type="AlphaFoldDB" id="A0A956NCP2"/>
<keyword evidence="9" id="KW-0511">Multifunctional enzyme</keyword>
<reference evidence="12" key="2">
    <citation type="journal article" date="2021" name="Microbiome">
        <title>Successional dynamics and alternative stable states in a saline activated sludge microbial community over 9 years.</title>
        <authorList>
            <person name="Wang Y."/>
            <person name="Ye J."/>
            <person name="Ju F."/>
            <person name="Liu L."/>
            <person name="Boyd J.A."/>
            <person name="Deng Y."/>
            <person name="Parks D.H."/>
            <person name="Jiang X."/>
            <person name="Yin X."/>
            <person name="Woodcroft B.J."/>
            <person name="Tyson G.W."/>
            <person name="Hugenholtz P."/>
            <person name="Polz M.F."/>
            <person name="Zhang T."/>
        </authorList>
    </citation>
    <scope>NUCLEOTIDE SEQUENCE</scope>
    <source>
        <strain evidence="12">HKST-UBA02</strain>
    </source>
</reference>
<dbReference type="PANTHER" id="PTHR34069:SF2">
    <property type="entry name" value="BETA-KETOACYL-[ACYL-CARRIER-PROTEIN] SYNTHASE III"/>
    <property type="match status" value="1"/>
</dbReference>
<dbReference type="Pfam" id="PF08545">
    <property type="entry name" value="ACP_syn_III"/>
    <property type="match status" value="1"/>
</dbReference>
<evidence type="ECO:0000259" key="11">
    <source>
        <dbReference type="Pfam" id="PF08545"/>
    </source>
</evidence>
<dbReference type="NCBIfam" id="TIGR00747">
    <property type="entry name" value="fabH"/>
    <property type="match status" value="1"/>
</dbReference>
<dbReference type="EMBL" id="JAGQHS010000006">
    <property type="protein sequence ID" value="MCA9754589.1"/>
    <property type="molecule type" value="Genomic_DNA"/>
</dbReference>
<dbReference type="EC" id="2.3.1.180" evidence="9"/>
<dbReference type="Gene3D" id="3.40.47.10">
    <property type="match status" value="1"/>
</dbReference>
<dbReference type="PANTHER" id="PTHR34069">
    <property type="entry name" value="3-OXOACYL-[ACYL-CARRIER-PROTEIN] SYNTHASE 3"/>
    <property type="match status" value="1"/>
</dbReference>
<feature type="active site" evidence="9">
    <location>
        <position position="112"/>
    </location>
</feature>
<proteinExistence type="inferred from homology"/>
<comment type="pathway">
    <text evidence="9">Lipid metabolism; fatty acid biosynthesis.</text>
</comment>
<comment type="similarity">
    <text evidence="1 9">Belongs to the thiolase-like superfamily. FabH family.</text>
</comment>
<keyword evidence="2 9" id="KW-0963">Cytoplasm</keyword>
<evidence type="ECO:0000313" key="13">
    <source>
        <dbReference type="Proteomes" id="UP000739538"/>
    </source>
</evidence>
<comment type="domain">
    <text evidence="9">The last Arg residue of the ACP-binding site is essential for the weak association between ACP/AcpP and FabH.</text>
</comment>
<feature type="active site" evidence="9">
    <location>
        <position position="255"/>
    </location>
</feature>
<dbReference type="InterPro" id="IPR004655">
    <property type="entry name" value="FabH"/>
</dbReference>
<comment type="function">
    <text evidence="9">Catalyzes the condensation reaction of fatty acid synthesis by the addition to an acyl acceptor of two carbons from malonyl-ACP. Catalyzes the first condensation reaction which initiates fatty acid synthesis and may therefore play a role in governing the total rate of fatty acid production. Possesses both acetoacetyl-ACP synthase and acetyl transacylase activities. Its substrate specificity determines the biosynthesis of branched-chain and/or straight-chain of fatty acids.</text>
</comment>
<evidence type="ECO:0000256" key="5">
    <source>
        <dbReference type="ARBA" id="ARBA00022832"/>
    </source>
</evidence>
<dbReference type="InterPro" id="IPR016039">
    <property type="entry name" value="Thiolase-like"/>
</dbReference>
<comment type="catalytic activity">
    <reaction evidence="9">
        <text>malonyl-[ACP] + acetyl-CoA + H(+) = 3-oxobutanoyl-[ACP] + CO2 + CoA</text>
        <dbReference type="Rhea" id="RHEA:12080"/>
        <dbReference type="Rhea" id="RHEA-COMP:9623"/>
        <dbReference type="Rhea" id="RHEA-COMP:9625"/>
        <dbReference type="ChEBI" id="CHEBI:15378"/>
        <dbReference type="ChEBI" id="CHEBI:16526"/>
        <dbReference type="ChEBI" id="CHEBI:57287"/>
        <dbReference type="ChEBI" id="CHEBI:57288"/>
        <dbReference type="ChEBI" id="CHEBI:78449"/>
        <dbReference type="ChEBI" id="CHEBI:78450"/>
        <dbReference type="EC" id="2.3.1.180"/>
    </reaction>
</comment>
<dbReference type="SUPFAM" id="SSF53901">
    <property type="entry name" value="Thiolase-like"/>
    <property type="match status" value="1"/>
</dbReference>
<feature type="domain" description="Beta-ketoacyl-[acyl-carrier-protein] synthase III N-terminal" evidence="11">
    <location>
        <begin position="106"/>
        <end position="185"/>
    </location>
</feature>
<dbReference type="CDD" id="cd00830">
    <property type="entry name" value="KAS_III"/>
    <property type="match status" value="1"/>
</dbReference>
<keyword evidence="3 9" id="KW-0444">Lipid biosynthesis</keyword>
<dbReference type="GO" id="GO:0004315">
    <property type="term" value="F:3-oxoacyl-[acyl-carrier-protein] synthase activity"/>
    <property type="evidence" value="ECO:0007669"/>
    <property type="project" value="InterPro"/>
</dbReference>
<keyword evidence="6 9" id="KW-0443">Lipid metabolism</keyword>
<feature type="active site" evidence="9">
    <location>
        <position position="285"/>
    </location>
</feature>
<evidence type="ECO:0000256" key="6">
    <source>
        <dbReference type="ARBA" id="ARBA00023098"/>
    </source>
</evidence>
<keyword evidence="7 9" id="KW-0275">Fatty acid biosynthesis</keyword>
<evidence type="ECO:0000256" key="4">
    <source>
        <dbReference type="ARBA" id="ARBA00022679"/>
    </source>
</evidence>
<reference evidence="12" key="1">
    <citation type="submission" date="2020-04" db="EMBL/GenBank/DDBJ databases">
        <authorList>
            <person name="Zhang T."/>
        </authorList>
    </citation>
    <scope>NUCLEOTIDE SEQUENCE</scope>
    <source>
        <strain evidence="12">HKST-UBA02</strain>
    </source>
</reference>
<name>A0A956NCP2_UNCEI</name>
<comment type="subunit">
    <text evidence="9">Homodimer.</text>
</comment>
<dbReference type="Pfam" id="PF08541">
    <property type="entry name" value="ACP_syn_III_C"/>
    <property type="match status" value="1"/>
</dbReference>
<feature type="domain" description="Beta-ketoacyl-[acyl-carrier-protein] synthase III C-terminal" evidence="10">
    <location>
        <begin position="239"/>
        <end position="328"/>
    </location>
</feature>
<evidence type="ECO:0000256" key="7">
    <source>
        <dbReference type="ARBA" id="ARBA00023160"/>
    </source>
</evidence>
<comment type="subcellular location">
    <subcellularLocation>
        <location evidence="9">Cytoplasm</location>
    </subcellularLocation>
</comment>